<protein>
    <recommendedName>
        <fullName evidence="3">Barstar (barnase inhibitor) domain-containing protein</fullName>
    </recommendedName>
</protein>
<evidence type="ECO:0000313" key="1">
    <source>
        <dbReference type="EMBL" id="MCE2597042.1"/>
    </source>
</evidence>
<evidence type="ECO:0000313" key="2">
    <source>
        <dbReference type="Proteomes" id="UP001201273"/>
    </source>
</evidence>
<dbReference type="RefSeq" id="WP_232803889.1">
    <property type="nucleotide sequence ID" value="NZ_CP170335.1"/>
</dbReference>
<keyword evidence="2" id="KW-1185">Reference proteome</keyword>
<accession>A0ABS8WFU7</accession>
<organism evidence="1 2">
    <name type="scientific">Motilimonas cestriensis</name>
    <dbReference type="NCBI Taxonomy" id="2742685"/>
    <lineage>
        <taxon>Bacteria</taxon>
        <taxon>Pseudomonadati</taxon>
        <taxon>Pseudomonadota</taxon>
        <taxon>Gammaproteobacteria</taxon>
        <taxon>Alteromonadales</taxon>
        <taxon>Alteromonadales genera incertae sedis</taxon>
        <taxon>Motilimonas</taxon>
    </lineage>
</organism>
<reference evidence="1 2" key="1">
    <citation type="journal article" date="2022" name="Environ. Microbiol. Rep.">
        <title>Eco-phylogenetic analyses reveal divergent evolution of vitamin B12 metabolism in the marine bacterial family 'Psychromonadaceae'.</title>
        <authorList>
            <person name="Jin X."/>
            <person name="Yang Y."/>
            <person name="Cao H."/>
            <person name="Gao B."/>
            <person name="Zhao Z."/>
        </authorList>
    </citation>
    <scope>NUCLEOTIDE SEQUENCE [LARGE SCALE GENOMIC DNA]</scope>
    <source>
        <strain evidence="1 2">MKS20</strain>
    </source>
</reference>
<dbReference type="Proteomes" id="UP001201273">
    <property type="component" value="Unassembled WGS sequence"/>
</dbReference>
<name>A0ABS8WFU7_9GAMM</name>
<comment type="caution">
    <text evidence="1">The sequence shown here is derived from an EMBL/GenBank/DDBJ whole genome shotgun (WGS) entry which is preliminary data.</text>
</comment>
<proteinExistence type="predicted"/>
<gene>
    <name evidence="1" type="ORF">K6Y31_19890</name>
</gene>
<evidence type="ECO:0008006" key="3">
    <source>
        <dbReference type="Google" id="ProtNLM"/>
    </source>
</evidence>
<dbReference type="EMBL" id="JAIMJA010000030">
    <property type="protein sequence ID" value="MCE2597042.1"/>
    <property type="molecule type" value="Genomic_DNA"/>
</dbReference>
<sequence length="108" mass="12351">MKVYLDLSTVYGWQDFHGESFHVFKFTGFYDHDMESWTNAMINMIEDDDELTGIYLSGDEHLTIMLSGVEMVINNCPEVLMGFMEGVALVNQRFADEGVNSRIRIIAS</sequence>